<keyword evidence="1" id="KW-0472">Membrane</keyword>
<feature type="transmembrane region" description="Helical" evidence="1">
    <location>
        <begin position="90"/>
        <end position="116"/>
    </location>
</feature>
<protein>
    <submittedName>
        <fullName evidence="2">Uncharacterized protein</fullName>
    </submittedName>
</protein>
<dbReference type="EMBL" id="SOCP01000002">
    <property type="protein sequence ID" value="TDV55988.1"/>
    <property type="molecule type" value="Genomic_DNA"/>
</dbReference>
<evidence type="ECO:0000313" key="3">
    <source>
        <dbReference type="Proteomes" id="UP000294927"/>
    </source>
</evidence>
<dbReference type="Proteomes" id="UP000294927">
    <property type="component" value="Unassembled WGS sequence"/>
</dbReference>
<feature type="transmembrane region" description="Helical" evidence="1">
    <location>
        <begin position="136"/>
        <end position="160"/>
    </location>
</feature>
<dbReference type="AlphaFoldDB" id="A0A4R7W1V7"/>
<feature type="transmembrane region" description="Helical" evidence="1">
    <location>
        <begin position="172"/>
        <end position="191"/>
    </location>
</feature>
<dbReference type="RefSeq" id="WP_243866218.1">
    <property type="nucleotide sequence ID" value="NZ_SOCP01000002.1"/>
</dbReference>
<gene>
    <name evidence="2" type="ORF">CLV71_10249</name>
</gene>
<feature type="transmembrane region" description="Helical" evidence="1">
    <location>
        <begin position="58"/>
        <end position="78"/>
    </location>
</feature>
<feature type="transmembrane region" description="Helical" evidence="1">
    <location>
        <begin position="203"/>
        <end position="224"/>
    </location>
</feature>
<evidence type="ECO:0000313" key="2">
    <source>
        <dbReference type="EMBL" id="TDV55988.1"/>
    </source>
</evidence>
<name>A0A4R7W1V7_9PSEU</name>
<sequence length="245" mass="27124">MDDRVKFRLYRMSVWCGVVVLVAFTVAFTVVGSLTPPISPTASAEQVTDFLTEHRSGVLWAVVIMGVFAPLFYPFAVVTSLQMRRIEGGWGLLSMVQLTTAVVAPTGWLYPLAVLATVTYRPGRDPQLVLLLSDQFWLTYVGIAAIFVVNVAVIGVSALVDRRPEPVFPRWFGYFNFVVALALLPGVFVYVSSSGPFAWDGLFAMMLPAVAFVVWKVLMIVYLLRAVRSEEREARRDPESLPAAV</sequence>
<keyword evidence="1" id="KW-0812">Transmembrane</keyword>
<reference evidence="2 3" key="1">
    <citation type="submission" date="2019-03" db="EMBL/GenBank/DDBJ databases">
        <title>Genomic Encyclopedia of Archaeal and Bacterial Type Strains, Phase II (KMG-II): from individual species to whole genera.</title>
        <authorList>
            <person name="Goeker M."/>
        </authorList>
    </citation>
    <scope>NUCLEOTIDE SEQUENCE [LARGE SCALE GENOMIC DNA]</scope>
    <source>
        <strain evidence="2 3">DSM 45499</strain>
    </source>
</reference>
<feature type="transmembrane region" description="Helical" evidence="1">
    <location>
        <begin position="12"/>
        <end position="38"/>
    </location>
</feature>
<accession>A0A4R7W1V7</accession>
<keyword evidence="3" id="KW-1185">Reference proteome</keyword>
<keyword evidence="1" id="KW-1133">Transmembrane helix</keyword>
<comment type="caution">
    <text evidence="2">The sequence shown here is derived from an EMBL/GenBank/DDBJ whole genome shotgun (WGS) entry which is preliminary data.</text>
</comment>
<proteinExistence type="predicted"/>
<evidence type="ECO:0000256" key="1">
    <source>
        <dbReference type="SAM" id="Phobius"/>
    </source>
</evidence>
<organism evidence="2 3">
    <name type="scientific">Actinophytocola oryzae</name>
    <dbReference type="NCBI Taxonomy" id="502181"/>
    <lineage>
        <taxon>Bacteria</taxon>
        <taxon>Bacillati</taxon>
        <taxon>Actinomycetota</taxon>
        <taxon>Actinomycetes</taxon>
        <taxon>Pseudonocardiales</taxon>
        <taxon>Pseudonocardiaceae</taxon>
    </lineage>
</organism>